<dbReference type="EC" id="2.7.7.65" evidence="2"/>
<dbReference type="GO" id="GO:0043709">
    <property type="term" value="P:cell adhesion involved in single-species biofilm formation"/>
    <property type="evidence" value="ECO:0007669"/>
    <property type="project" value="TreeGrafter"/>
</dbReference>
<evidence type="ECO:0000256" key="2">
    <source>
        <dbReference type="ARBA" id="ARBA00012528"/>
    </source>
</evidence>
<dbReference type="SUPFAM" id="SSF55785">
    <property type="entry name" value="PYP-like sensor domain (PAS domain)"/>
    <property type="match status" value="2"/>
</dbReference>
<dbReference type="PROSITE" id="PS50887">
    <property type="entry name" value="GGDEF"/>
    <property type="match status" value="1"/>
</dbReference>
<dbReference type="NCBIfam" id="TIGR00229">
    <property type="entry name" value="sensory_box"/>
    <property type="match status" value="2"/>
</dbReference>
<dbReference type="InterPro" id="IPR000014">
    <property type="entry name" value="PAS"/>
</dbReference>
<evidence type="ECO:0000313" key="7">
    <source>
        <dbReference type="Proteomes" id="UP000256478"/>
    </source>
</evidence>
<comment type="caution">
    <text evidence="6">The sequence shown here is derived from an EMBL/GenBank/DDBJ whole genome shotgun (WGS) entry which is preliminary data.</text>
</comment>
<proteinExistence type="predicted"/>
<evidence type="ECO:0000313" key="6">
    <source>
        <dbReference type="EMBL" id="REL25462.1"/>
    </source>
</evidence>
<dbReference type="Pfam" id="PF08447">
    <property type="entry name" value="PAS_3"/>
    <property type="match status" value="1"/>
</dbReference>
<dbReference type="AlphaFoldDB" id="A0A3E0TMU2"/>
<gene>
    <name evidence="6" type="ORF">DXX93_02110</name>
</gene>
<comment type="catalytic activity">
    <reaction evidence="3">
        <text>2 GTP = 3',3'-c-di-GMP + 2 diphosphate</text>
        <dbReference type="Rhea" id="RHEA:24898"/>
        <dbReference type="ChEBI" id="CHEBI:33019"/>
        <dbReference type="ChEBI" id="CHEBI:37565"/>
        <dbReference type="ChEBI" id="CHEBI:58805"/>
        <dbReference type="EC" id="2.7.7.65"/>
    </reaction>
</comment>
<evidence type="ECO:0000256" key="1">
    <source>
        <dbReference type="ARBA" id="ARBA00001946"/>
    </source>
</evidence>
<dbReference type="InterPro" id="IPR001610">
    <property type="entry name" value="PAC"/>
</dbReference>
<dbReference type="InterPro" id="IPR000700">
    <property type="entry name" value="PAS-assoc_C"/>
</dbReference>
<dbReference type="InterPro" id="IPR043128">
    <property type="entry name" value="Rev_trsase/Diguanyl_cyclase"/>
</dbReference>
<dbReference type="GO" id="GO:0052621">
    <property type="term" value="F:diguanylate cyclase activity"/>
    <property type="evidence" value="ECO:0007669"/>
    <property type="project" value="UniProtKB-EC"/>
</dbReference>
<dbReference type="InterPro" id="IPR013655">
    <property type="entry name" value="PAS_fold_3"/>
</dbReference>
<dbReference type="SMART" id="SM00091">
    <property type="entry name" value="PAS"/>
    <property type="match status" value="2"/>
</dbReference>
<dbReference type="PANTHER" id="PTHR45138:SF9">
    <property type="entry name" value="DIGUANYLATE CYCLASE DGCM-RELATED"/>
    <property type="match status" value="1"/>
</dbReference>
<dbReference type="PROSITE" id="PS50113">
    <property type="entry name" value="PAC"/>
    <property type="match status" value="1"/>
</dbReference>
<organism evidence="6 7">
    <name type="scientific">Thalassotalea euphylliae</name>
    <dbReference type="NCBI Taxonomy" id="1655234"/>
    <lineage>
        <taxon>Bacteria</taxon>
        <taxon>Pseudomonadati</taxon>
        <taxon>Pseudomonadota</taxon>
        <taxon>Gammaproteobacteria</taxon>
        <taxon>Alteromonadales</taxon>
        <taxon>Colwelliaceae</taxon>
        <taxon>Thalassotalea</taxon>
    </lineage>
</organism>
<evidence type="ECO:0000256" key="3">
    <source>
        <dbReference type="ARBA" id="ARBA00034247"/>
    </source>
</evidence>
<dbReference type="PANTHER" id="PTHR45138">
    <property type="entry name" value="REGULATORY COMPONENTS OF SENSORY TRANSDUCTION SYSTEM"/>
    <property type="match status" value="1"/>
</dbReference>
<dbReference type="InterPro" id="IPR000160">
    <property type="entry name" value="GGDEF_dom"/>
</dbReference>
<dbReference type="GO" id="GO:0005886">
    <property type="term" value="C:plasma membrane"/>
    <property type="evidence" value="ECO:0007669"/>
    <property type="project" value="TreeGrafter"/>
</dbReference>
<evidence type="ECO:0000259" key="5">
    <source>
        <dbReference type="PROSITE" id="PS50887"/>
    </source>
</evidence>
<dbReference type="InterPro" id="IPR050469">
    <property type="entry name" value="Diguanylate_Cyclase"/>
</dbReference>
<dbReference type="Gene3D" id="3.30.450.20">
    <property type="entry name" value="PAS domain"/>
    <property type="match status" value="2"/>
</dbReference>
<dbReference type="SMART" id="SM00086">
    <property type="entry name" value="PAC"/>
    <property type="match status" value="1"/>
</dbReference>
<dbReference type="RefSeq" id="WP_116006593.1">
    <property type="nucleotide sequence ID" value="NZ_QUOU01000001.1"/>
</dbReference>
<dbReference type="InterPro" id="IPR035965">
    <property type="entry name" value="PAS-like_dom_sf"/>
</dbReference>
<dbReference type="Proteomes" id="UP000256478">
    <property type="component" value="Unassembled WGS sequence"/>
</dbReference>
<dbReference type="NCBIfam" id="TIGR00254">
    <property type="entry name" value="GGDEF"/>
    <property type="match status" value="1"/>
</dbReference>
<dbReference type="Pfam" id="PF13426">
    <property type="entry name" value="PAS_9"/>
    <property type="match status" value="1"/>
</dbReference>
<feature type="domain" description="GGDEF" evidence="5">
    <location>
        <begin position="332"/>
        <end position="466"/>
    </location>
</feature>
<dbReference type="EMBL" id="QUOU01000001">
    <property type="protein sequence ID" value="REL25462.1"/>
    <property type="molecule type" value="Genomic_DNA"/>
</dbReference>
<dbReference type="SMART" id="SM00267">
    <property type="entry name" value="GGDEF"/>
    <property type="match status" value="1"/>
</dbReference>
<dbReference type="InterPro" id="IPR029787">
    <property type="entry name" value="Nucleotide_cyclase"/>
</dbReference>
<dbReference type="GO" id="GO:1902201">
    <property type="term" value="P:negative regulation of bacterial-type flagellum-dependent cell motility"/>
    <property type="evidence" value="ECO:0007669"/>
    <property type="project" value="TreeGrafter"/>
</dbReference>
<feature type="domain" description="PAC" evidence="4">
    <location>
        <begin position="96"/>
        <end position="148"/>
    </location>
</feature>
<sequence length="467" mass="54010">MSVSENYLKKELYSLVREDENIFEFLQSGATDGMWYWDLEQPENEWMNPQFWTELGYDPAEKSHRADEWQGIINQDDLQLALENFQKHCDNPDHPYDQEVRYRHKDGSTVWIRCRGIVIRNSDNQPYRMLGAHSNITALKESEAQHRKSLKQLDHAYASIKLALEESERLFEMAPDANLKLDIRGNILKANQQAEELFNCPRTQLEQLSVFSLVPLAKLEKYQQAFKKYFDPCYAKDRVFKKSLAIIDYAGLPLTIEVTLNLIPTRTGKIALATIRDVSEKEALIQSLQHQLEENRKLHALALSDPLTKIFNKRHFNNMMLEEHNKAVRHQQCLSLILFDIDHFKTVNDTYGHDVGDKVLTQLTELIRGLVREEDTFARIGGEEFAIITPFTNSDAALTIAERIVEECAKHQFVINDQQLLNITVSVGTTTLNNTDKTWPPLFERADKALYQAKRLGRNQAQLSTLF</sequence>
<dbReference type="CDD" id="cd00130">
    <property type="entry name" value="PAS"/>
    <property type="match status" value="2"/>
</dbReference>
<reference evidence="6 7" key="1">
    <citation type="submission" date="2018-08" db="EMBL/GenBank/DDBJ databases">
        <title>Thalassotalea euphylliae genome.</title>
        <authorList>
            <person name="Summers S."/>
            <person name="Rice S.A."/>
            <person name="Freckelton M.L."/>
            <person name="Nedved B.T."/>
            <person name="Hadfield M.G."/>
        </authorList>
    </citation>
    <scope>NUCLEOTIDE SEQUENCE [LARGE SCALE GENOMIC DNA]</scope>
    <source>
        <strain evidence="6 7">H1</strain>
    </source>
</reference>
<evidence type="ECO:0000259" key="4">
    <source>
        <dbReference type="PROSITE" id="PS50113"/>
    </source>
</evidence>
<dbReference type="OrthoDB" id="5620448at2"/>
<dbReference type="Pfam" id="PF00990">
    <property type="entry name" value="GGDEF"/>
    <property type="match status" value="1"/>
</dbReference>
<comment type="cofactor">
    <cofactor evidence="1">
        <name>Mg(2+)</name>
        <dbReference type="ChEBI" id="CHEBI:18420"/>
    </cofactor>
</comment>
<dbReference type="Gene3D" id="3.30.70.270">
    <property type="match status" value="1"/>
</dbReference>
<accession>A0A3E0TMU2</accession>
<dbReference type="SUPFAM" id="SSF55073">
    <property type="entry name" value="Nucleotide cyclase"/>
    <property type="match status" value="1"/>
</dbReference>
<name>A0A3E0TMU2_9GAMM</name>
<protein>
    <recommendedName>
        <fullName evidence="2">diguanylate cyclase</fullName>
        <ecNumber evidence="2">2.7.7.65</ecNumber>
    </recommendedName>
</protein>
<dbReference type="FunFam" id="3.30.70.270:FF:000001">
    <property type="entry name" value="Diguanylate cyclase domain protein"/>
    <property type="match status" value="1"/>
</dbReference>
<dbReference type="CDD" id="cd01949">
    <property type="entry name" value="GGDEF"/>
    <property type="match status" value="1"/>
</dbReference>